<gene>
    <name evidence="3" type="ordered locus">AciX9_4560</name>
</gene>
<dbReference type="InterPro" id="IPR050879">
    <property type="entry name" value="Acyltransferase_3"/>
</dbReference>
<evidence type="ECO:0000259" key="2">
    <source>
        <dbReference type="Pfam" id="PF01757"/>
    </source>
</evidence>
<feature type="transmembrane region" description="Helical" evidence="1">
    <location>
        <begin position="175"/>
        <end position="194"/>
    </location>
</feature>
<feature type="domain" description="Acyltransferase 3" evidence="2">
    <location>
        <begin position="43"/>
        <end position="324"/>
    </location>
</feature>
<name>E8X7Q7_GRATM</name>
<keyword evidence="4" id="KW-1185">Reference proteome</keyword>
<keyword evidence="1" id="KW-0812">Transmembrane</keyword>
<dbReference type="EMBL" id="CP002484">
    <property type="protein sequence ID" value="ADW71491.1"/>
    <property type="molecule type" value="Genomic_DNA"/>
</dbReference>
<evidence type="ECO:0000313" key="3">
    <source>
        <dbReference type="EMBL" id="ADW71491.1"/>
    </source>
</evidence>
<dbReference type="AlphaFoldDB" id="E8X7Q7"/>
<dbReference type="Proteomes" id="UP000000343">
    <property type="component" value="Plasmid pACIX904"/>
</dbReference>
<accession>E8X7Q7</accession>
<geneLocation type="plasmid" evidence="3 4">
    <name>pACIX904</name>
</geneLocation>
<feature type="transmembrane region" description="Helical" evidence="1">
    <location>
        <begin position="6"/>
        <end position="26"/>
    </location>
</feature>
<evidence type="ECO:0000256" key="1">
    <source>
        <dbReference type="SAM" id="Phobius"/>
    </source>
</evidence>
<feature type="transmembrane region" description="Helical" evidence="1">
    <location>
        <begin position="339"/>
        <end position="361"/>
    </location>
</feature>
<keyword evidence="1" id="KW-0472">Membrane</keyword>
<dbReference type="HOGENOM" id="CLU_005679_3_0_0"/>
<protein>
    <submittedName>
        <fullName evidence="3">Acyltransferase 3</fullName>
    </submittedName>
</protein>
<reference evidence="4" key="1">
    <citation type="submission" date="2011-01" db="EMBL/GenBank/DDBJ databases">
        <title>Complete sequence of plasmid4 of Acidobacterium sp. MP5ACTX9.</title>
        <authorList>
            <consortium name="US DOE Joint Genome Institute"/>
            <person name="Lucas S."/>
            <person name="Copeland A."/>
            <person name="Lapidus A."/>
            <person name="Cheng J.-F."/>
            <person name="Goodwin L."/>
            <person name="Pitluck S."/>
            <person name="Teshima H."/>
            <person name="Detter J.C."/>
            <person name="Han C."/>
            <person name="Tapia R."/>
            <person name="Land M."/>
            <person name="Hauser L."/>
            <person name="Kyrpides N."/>
            <person name="Ivanova N."/>
            <person name="Ovchinnikova G."/>
            <person name="Pagani I."/>
            <person name="Rawat S.R."/>
            <person name="Mannisto M."/>
            <person name="Haggblom M.M."/>
            <person name="Woyke T."/>
        </authorList>
    </citation>
    <scope>NUCLEOTIDE SEQUENCE [LARGE SCALE GENOMIC DNA]</scope>
    <source>
        <strain evidence="4">MP5ACTX9</strain>
        <plasmid evidence="4">Plasmid pACIX904</plasmid>
    </source>
</reference>
<dbReference type="OrthoDB" id="9796461at2"/>
<feature type="transmembrane region" description="Helical" evidence="1">
    <location>
        <begin position="115"/>
        <end position="136"/>
    </location>
</feature>
<dbReference type="PaxDb" id="1198114-AciX9_4560"/>
<keyword evidence="3" id="KW-0808">Transferase</keyword>
<feature type="transmembrane region" description="Helical" evidence="1">
    <location>
        <begin position="46"/>
        <end position="65"/>
    </location>
</feature>
<dbReference type="PANTHER" id="PTHR23028:SF131">
    <property type="entry name" value="BLR2367 PROTEIN"/>
    <property type="match status" value="1"/>
</dbReference>
<dbReference type="PANTHER" id="PTHR23028">
    <property type="entry name" value="ACETYLTRANSFERASE"/>
    <property type="match status" value="1"/>
</dbReference>
<organism evidence="4">
    <name type="scientific">Granulicella tundricola (strain ATCC BAA-1859 / DSM 23138 / MP5ACTX9)</name>
    <dbReference type="NCBI Taxonomy" id="1198114"/>
    <lineage>
        <taxon>Bacteria</taxon>
        <taxon>Pseudomonadati</taxon>
        <taxon>Acidobacteriota</taxon>
        <taxon>Terriglobia</taxon>
        <taxon>Terriglobales</taxon>
        <taxon>Acidobacteriaceae</taxon>
        <taxon>Granulicella</taxon>
    </lineage>
</organism>
<feature type="transmembrane region" description="Helical" evidence="1">
    <location>
        <begin position="85"/>
        <end position="103"/>
    </location>
</feature>
<sequence length="384" mass="42719">MTSFYSIWPSVVCVVGLLAFASTPLFSVADTAPTLEIKRVRTLDGLRGFLAFAVVFHHIAIYRNFLLDGNWQDSPSRYYTELGPIGVSLFFMITGYLFWFKLCKEKGRPNWHSLYIGRIFRIGPLYIFAVLLAFALDQVHGAPLPIYTQLKPLVSLGAFQYQDPHMFLAGVTWSIKYEWCFYFSLPILALLARYPKVRTPLLTFAASAFAIAATLMPRGDGWKPTNVSIMLLFSLGMLAVPLKDQLTALPDRYASVMSILLCAAAFLPRTTYAPITSILLGVVFLLVSSGASIFGLLTMRAAIRLGDVSYGIYLLQGLALLSLRFTPVRRFALSSSPHFWLIQFVEVTMLAVTAMITHVLIERPGIKLGRKIAGNAPQETPRIG</sequence>
<dbReference type="InterPro" id="IPR002656">
    <property type="entry name" value="Acyl_transf_3_dom"/>
</dbReference>
<dbReference type="GO" id="GO:0016747">
    <property type="term" value="F:acyltransferase activity, transferring groups other than amino-acyl groups"/>
    <property type="evidence" value="ECO:0007669"/>
    <property type="project" value="InterPro"/>
</dbReference>
<dbReference type="GO" id="GO:0016020">
    <property type="term" value="C:membrane"/>
    <property type="evidence" value="ECO:0007669"/>
    <property type="project" value="TreeGrafter"/>
</dbReference>
<feature type="transmembrane region" description="Helical" evidence="1">
    <location>
        <begin position="278"/>
        <end position="298"/>
    </location>
</feature>
<keyword evidence="1" id="KW-1133">Transmembrane helix</keyword>
<evidence type="ECO:0000313" key="4">
    <source>
        <dbReference type="Proteomes" id="UP000000343"/>
    </source>
</evidence>
<dbReference type="GO" id="GO:0000271">
    <property type="term" value="P:polysaccharide biosynthetic process"/>
    <property type="evidence" value="ECO:0007669"/>
    <property type="project" value="TreeGrafter"/>
</dbReference>
<feature type="transmembrane region" description="Helical" evidence="1">
    <location>
        <begin position="310"/>
        <end position="327"/>
    </location>
</feature>
<keyword evidence="3" id="KW-0012">Acyltransferase</keyword>
<proteinExistence type="predicted"/>
<dbReference type="KEGG" id="acm:AciX9_4560"/>
<dbReference type="RefSeq" id="WP_013573210.1">
    <property type="nucleotide sequence ID" value="NC_015059.1"/>
</dbReference>
<feature type="transmembrane region" description="Helical" evidence="1">
    <location>
        <begin position="201"/>
        <end position="219"/>
    </location>
</feature>
<dbReference type="Pfam" id="PF01757">
    <property type="entry name" value="Acyl_transf_3"/>
    <property type="match status" value="1"/>
</dbReference>
<keyword evidence="3" id="KW-0614">Plasmid</keyword>
<dbReference type="eggNOG" id="COG1835">
    <property type="taxonomic scope" value="Bacteria"/>
</dbReference>